<evidence type="ECO:0000313" key="3">
    <source>
        <dbReference type="EMBL" id="ESO83984.1"/>
    </source>
</evidence>
<dbReference type="SMART" id="SM00327">
    <property type="entry name" value="VWA"/>
    <property type="match status" value="1"/>
</dbReference>
<dbReference type="CTD" id="20236664"/>
<dbReference type="HOGENOM" id="CLU_1074754_0_0_1"/>
<dbReference type="PRINTS" id="PR00453">
    <property type="entry name" value="VWFADOMAIN"/>
</dbReference>
<dbReference type="OrthoDB" id="6132182at2759"/>
<dbReference type="CDD" id="cd01450">
    <property type="entry name" value="vWFA_subfamily_ECM"/>
    <property type="match status" value="1"/>
</dbReference>
<keyword evidence="4" id="KW-1185">Reference proteome</keyword>
<accession>V4B646</accession>
<dbReference type="GeneID" id="20236664"/>
<dbReference type="Pfam" id="PF00092">
    <property type="entry name" value="VWA"/>
    <property type="match status" value="1"/>
</dbReference>
<dbReference type="PANTHER" id="PTHR24020:SF20">
    <property type="entry name" value="PH DOMAIN-CONTAINING PROTEIN"/>
    <property type="match status" value="1"/>
</dbReference>
<evidence type="ECO:0000256" key="1">
    <source>
        <dbReference type="SAM" id="SignalP"/>
    </source>
</evidence>
<proteinExistence type="predicted"/>
<dbReference type="AlphaFoldDB" id="V4B646"/>
<protein>
    <recommendedName>
        <fullName evidence="2">VWFA domain-containing protein</fullName>
    </recommendedName>
</protein>
<dbReference type="EMBL" id="KB203566">
    <property type="protein sequence ID" value="ESO83984.1"/>
    <property type="molecule type" value="Genomic_DNA"/>
</dbReference>
<dbReference type="SUPFAM" id="SSF53300">
    <property type="entry name" value="vWA-like"/>
    <property type="match status" value="1"/>
</dbReference>
<organism evidence="3 4">
    <name type="scientific">Lottia gigantea</name>
    <name type="common">Giant owl limpet</name>
    <dbReference type="NCBI Taxonomy" id="225164"/>
    <lineage>
        <taxon>Eukaryota</taxon>
        <taxon>Metazoa</taxon>
        <taxon>Spiralia</taxon>
        <taxon>Lophotrochozoa</taxon>
        <taxon>Mollusca</taxon>
        <taxon>Gastropoda</taxon>
        <taxon>Patellogastropoda</taxon>
        <taxon>Lottioidea</taxon>
        <taxon>Lottiidae</taxon>
        <taxon>Lottia</taxon>
    </lineage>
</organism>
<feature type="domain" description="VWFA" evidence="2">
    <location>
        <begin position="83"/>
        <end position="256"/>
    </location>
</feature>
<dbReference type="STRING" id="225164.V4B646"/>
<dbReference type="RefSeq" id="XP_009065112.1">
    <property type="nucleotide sequence ID" value="XM_009066864.1"/>
</dbReference>
<evidence type="ECO:0000313" key="4">
    <source>
        <dbReference type="Proteomes" id="UP000030746"/>
    </source>
</evidence>
<dbReference type="InterPro" id="IPR050525">
    <property type="entry name" value="ECM_Assembly_Org"/>
</dbReference>
<feature type="chain" id="PRO_5004717522" description="VWFA domain-containing protein" evidence="1">
    <location>
        <begin position="21"/>
        <end position="259"/>
    </location>
</feature>
<dbReference type="Proteomes" id="UP000030746">
    <property type="component" value="Unassembled WGS sequence"/>
</dbReference>
<dbReference type="PANTHER" id="PTHR24020">
    <property type="entry name" value="COLLAGEN ALPHA"/>
    <property type="match status" value="1"/>
</dbReference>
<dbReference type="KEGG" id="lgi:LOTGIDRAFT_155294"/>
<feature type="signal peptide" evidence="1">
    <location>
        <begin position="1"/>
        <end position="20"/>
    </location>
</feature>
<dbReference type="OMA" id="DINHHER"/>
<dbReference type="PROSITE" id="PS50234">
    <property type="entry name" value="VWFA"/>
    <property type="match status" value="1"/>
</dbReference>
<dbReference type="Gene3D" id="3.40.50.410">
    <property type="entry name" value="von Willebrand factor, type A domain"/>
    <property type="match status" value="1"/>
</dbReference>
<keyword evidence="1" id="KW-0732">Signal</keyword>
<reference evidence="3 4" key="1">
    <citation type="journal article" date="2013" name="Nature">
        <title>Insights into bilaterian evolution from three spiralian genomes.</title>
        <authorList>
            <person name="Simakov O."/>
            <person name="Marletaz F."/>
            <person name="Cho S.J."/>
            <person name="Edsinger-Gonzales E."/>
            <person name="Havlak P."/>
            <person name="Hellsten U."/>
            <person name="Kuo D.H."/>
            <person name="Larsson T."/>
            <person name="Lv J."/>
            <person name="Arendt D."/>
            <person name="Savage R."/>
            <person name="Osoegawa K."/>
            <person name="de Jong P."/>
            <person name="Grimwood J."/>
            <person name="Chapman J.A."/>
            <person name="Shapiro H."/>
            <person name="Aerts A."/>
            <person name="Otillar R.P."/>
            <person name="Terry A.Y."/>
            <person name="Boore J.L."/>
            <person name="Grigoriev I.V."/>
            <person name="Lindberg D.R."/>
            <person name="Seaver E.C."/>
            <person name="Weisblat D.A."/>
            <person name="Putnam N.H."/>
            <person name="Rokhsar D.S."/>
        </authorList>
    </citation>
    <scope>NUCLEOTIDE SEQUENCE [LARGE SCALE GENOMIC DNA]</scope>
</reference>
<name>V4B646_LOTGI</name>
<evidence type="ECO:0000259" key="2">
    <source>
        <dbReference type="PROSITE" id="PS50234"/>
    </source>
</evidence>
<dbReference type="InterPro" id="IPR002035">
    <property type="entry name" value="VWF_A"/>
</dbReference>
<gene>
    <name evidence="3" type="ORF">LOTGIDRAFT_155294</name>
</gene>
<sequence length="259" mass="28381">MQFLFVIAILSFTRSSSVEGCGFYTFPDNIKEKECESGLKFSCADGYEMDIVATCVGGIWHNEPSCVHVKPDEPEPVCVPKMDLVFVIDGSSSIGQNKFYKIVDAIMAAFPSLNIGPSSVHVGGIVFSWKIYGTVDLNGDLVQVDSDFWALDYPDQGGTRTDKGINEAKKCFERDGRYGVQQTMVVITDGESTNRQKTINAAIKAHNYGINMYAVGIGYYVDYAELNEIASSSDNVFLFESAAAFEANLKKVIDAVCSK</sequence>
<dbReference type="InterPro" id="IPR036465">
    <property type="entry name" value="vWFA_dom_sf"/>
</dbReference>